<reference evidence="12 13" key="1">
    <citation type="submission" date="2020-11" db="EMBL/GenBank/DDBJ databases">
        <authorList>
            <person name="Wallbank WR R."/>
            <person name="Pardo Diaz C."/>
            <person name="Kozak K."/>
            <person name="Martin S."/>
            <person name="Jiggins C."/>
            <person name="Moest M."/>
            <person name="Warren A I."/>
            <person name="Generalovic N T."/>
            <person name="Byers J.R.P. K."/>
            <person name="Montejo-Kovacevich G."/>
            <person name="Yen C E."/>
        </authorList>
    </citation>
    <scope>NUCLEOTIDE SEQUENCE [LARGE SCALE GENOMIC DNA]</scope>
</reference>
<evidence type="ECO:0000313" key="12">
    <source>
        <dbReference type="EMBL" id="CAD7084217.1"/>
    </source>
</evidence>
<dbReference type="InterPro" id="IPR002659">
    <property type="entry name" value="Glyco_trans_31"/>
</dbReference>
<feature type="transmembrane region" description="Helical" evidence="11">
    <location>
        <begin position="20"/>
        <end position="40"/>
    </location>
</feature>
<name>A0A7R8YSU0_HERIL</name>
<dbReference type="Pfam" id="PF01762">
    <property type="entry name" value="Galactosyl_T"/>
    <property type="match status" value="1"/>
</dbReference>
<sequence length="350" mass="40854">MVKKKSPIVYVSGRKFWYRLKTMLFLIILAGFVCFCLTLMKLDYNIIGYSSDYVSWFRVNRNISKFLRLDESTHLVSPSEISECFYDDVPVVYFVTTTPKHRIERNVIRSTWGKSARPRPIFITGLVEKEEDMHFLYEESKLYNDIIIEDFSDSYTNLTLKTGFIFKNFLRLCPNSAYLMKTDDDVLVNTTLIENIVMEAMYNDPLGKLPIIGRLYPPYKAHRDPESKWYLPHWMYGKDYLPAYISGTGYLVPAIYIEKILQSASQVPLLPLEDVYFLGLVANETAGVPLENNPHFVDVKPFFSHFCSYRKLATLHHLDAKEISNIWMNLHNEVDQCDGLLYSMYNYLFG</sequence>
<evidence type="ECO:0000313" key="13">
    <source>
        <dbReference type="Proteomes" id="UP000594454"/>
    </source>
</evidence>
<evidence type="ECO:0000256" key="7">
    <source>
        <dbReference type="ARBA" id="ARBA00022989"/>
    </source>
</evidence>
<evidence type="ECO:0000256" key="6">
    <source>
        <dbReference type="ARBA" id="ARBA00022968"/>
    </source>
</evidence>
<evidence type="ECO:0000256" key="9">
    <source>
        <dbReference type="ARBA" id="ARBA00023136"/>
    </source>
</evidence>
<dbReference type="PANTHER" id="PTHR11214:SF3">
    <property type="entry name" value="BETA-1,3-GALACTOSYLTRANSFERASE 6"/>
    <property type="match status" value="1"/>
</dbReference>
<dbReference type="GO" id="GO:0006493">
    <property type="term" value="P:protein O-linked glycosylation"/>
    <property type="evidence" value="ECO:0007669"/>
    <property type="project" value="TreeGrafter"/>
</dbReference>
<dbReference type="GO" id="GO:0000139">
    <property type="term" value="C:Golgi membrane"/>
    <property type="evidence" value="ECO:0007669"/>
    <property type="project" value="UniProtKB-SubCell"/>
</dbReference>
<keyword evidence="7 11" id="KW-1133">Transmembrane helix</keyword>
<dbReference type="FunFam" id="3.90.550.50:FF:000001">
    <property type="entry name" value="Hexosyltransferase"/>
    <property type="match status" value="1"/>
</dbReference>
<dbReference type="InParanoid" id="A0A7R8YSU0"/>
<gene>
    <name evidence="12" type="ORF">HERILL_LOCUS7124</name>
</gene>
<evidence type="ECO:0000256" key="4">
    <source>
        <dbReference type="ARBA" id="ARBA00022679"/>
    </source>
</evidence>
<proteinExistence type="inferred from homology"/>
<dbReference type="OrthoDB" id="7993964at2759"/>
<keyword evidence="10" id="KW-0325">Glycoprotein</keyword>
<keyword evidence="8 11" id="KW-0333">Golgi apparatus</keyword>
<comment type="subcellular location">
    <subcellularLocation>
        <location evidence="1 11">Golgi apparatus membrane</location>
        <topology evidence="1 11">Single-pass type II membrane protein</topology>
    </subcellularLocation>
</comment>
<accession>A0A7R8YSU0</accession>
<keyword evidence="6 11" id="KW-0735">Signal-anchor</keyword>
<keyword evidence="4" id="KW-0808">Transferase</keyword>
<evidence type="ECO:0000256" key="3">
    <source>
        <dbReference type="ARBA" id="ARBA00022676"/>
    </source>
</evidence>
<dbReference type="EC" id="2.4.1.-" evidence="11"/>
<dbReference type="PANTHER" id="PTHR11214">
    <property type="entry name" value="BETA-1,3-N-ACETYLGLUCOSAMINYLTRANSFERASE"/>
    <property type="match status" value="1"/>
</dbReference>
<dbReference type="Proteomes" id="UP000594454">
    <property type="component" value="Chromosome 3"/>
</dbReference>
<protein>
    <recommendedName>
        <fullName evidence="11">Hexosyltransferase</fullName>
        <ecNumber evidence="11">2.4.1.-</ecNumber>
    </recommendedName>
</protein>
<dbReference type="EMBL" id="LR899011">
    <property type="protein sequence ID" value="CAD7084217.1"/>
    <property type="molecule type" value="Genomic_DNA"/>
</dbReference>
<evidence type="ECO:0000256" key="10">
    <source>
        <dbReference type="ARBA" id="ARBA00023180"/>
    </source>
</evidence>
<comment type="similarity">
    <text evidence="2 11">Belongs to the glycosyltransferase 31 family.</text>
</comment>
<keyword evidence="3 11" id="KW-0328">Glycosyltransferase</keyword>
<evidence type="ECO:0000256" key="2">
    <source>
        <dbReference type="ARBA" id="ARBA00008661"/>
    </source>
</evidence>
<dbReference type="AlphaFoldDB" id="A0A7R8YSU0"/>
<evidence type="ECO:0000256" key="11">
    <source>
        <dbReference type="RuleBase" id="RU363063"/>
    </source>
</evidence>
<keyword evidence="5 11" id="KW-0812">Transmembrane</keyword>
<evidence type="ECO:0000256" key="8">
    <source>
        <dbReference type="ARBA" id="ARBA00023034"/>
    </source>
</evidence>
<organism evidence="12 13">
    <name type="scientific">Hermetia illucens</name>
    <name type="common">Black soldier fly</name>
    <dbReference type="NCBI Taxonomy" id="343691"/>
    <lineage>
        <taxon>Eukaryota</taxon>
        <taxon>Metazoa</taxon>
        <taxon>Ecdysozoa</taxon>
        <taxon>Arthropoda</taxon>
        <taxon>Hexapoda</taxon>
        <taxon>Insecta</taxon>
        <taxon>Pterygota</taxon>
        <taxon>Neoptera</taxon>
        <taxon>Endopterygota</taxon>
        <taxon>Diptera</taxon>
        <taxon>Brachycera</taxon>
        <taxon>Stratiomyomorpha</taxon>
        <taxon>Stratiomyidae</taxon>
        <taxon>Hermetiinae</taxon>
        <taxon>Hermetia</taxon>
    </lineage>
</organism>
<evidence type="ECO:0000256" key="1">
    <source>
        <dbReference type="ARBA" id="ARBA00004323"/>
    </source>
</evidence>
<dbReference type="Gene3D" id="3.90.550.50">
    <property type="match status" value="1"/>
</dbReference>
<dbReference type="OMA" id="RADSWPF"/>
<dbReference type="GO" id="GO:0016758">
    <property type="term" value="F:hexosyltransferase activity"/>
    <property type="evidence" value="ECO:0007669"/>
    <property type="project" value="InterPro"/>
</dbReference>
<keyword evidence="9 11" id="KW-0472">Membrane</keyword>
<evidence type="ECO:0000256" key="5">
    <source>
        <dbReference type="ARBA" id="ARBA00022692"/>
    </source>
</evidence>
<keyword evidence="13" id="KW-1185">Reference proteome</keyword>